<protein>
    <submittedName>
        <fullName evidence="1">Uncharacterized protein</fullName>
    </submittedName>
</protein>
<keyword evidence="2" id="KW-1185">Reference proteome</keyword>
<dbReference type="EMBL" id="QTSX02007232">
    <property type="protein sequence ID" value="KAJ9049438.1"/>
    <property type="molecule type" value="Genomic_DNA"/>
</dbReference>
<name>A0ACC2RH65_9FUNG</name>
<dbReference type="Proteomes" id="UP001165960">
    <property type="component" value="Unassembled WGS sequence"/>
</dbReference>
<gene>
    <name evidence="1" type="ORF">DSO57_1024446</name>
</gene>
<organism evidence="1 2">
    <name type="scientific">Entomophthora muscae</name>
    <dbReference type="NCBI Taxonomy" id="34485"/>
    <lineage>
        <taxon>Eukaryota</taxon>
        <taxon>Fungi</taxon>
        <taxon>Fungi incertae sedis</taxon>
        <taxon>Zoopagomycota</taxon>
        <taxon>Entomophthoromycotina</taxon>
        <taxon>Entomophthoromycetes</taxon>
        <taxon>Entomophthorales</taxon>
        <taxon>Entomophthoraceae</taxon>
        <taxon>Entomophthora</taxon>
    </lineage>
</organism>
<proteinExistence type="predicted"/>
<accession>A0ACC2RH65</accession>
<evidence type="ECO:0000313" key="1">
    <source>
        <dbReference type="EMBL" id="KAJ9049438.1"/>
    </source>
</evidence>
<sequence length="383" mass="41394">MSAKPVADASKDAPVVTDISNSDVILKYNAASTIAKSAMEAVVQKCTPGTKLIDICSFGDQFILDETSKVFKGKKIAKGIAFPTCISLNQLCSHVSPLSSDPEANIELKKGDLVKIELGAQIDGFPGVLGHSFVVGASKEEPATGKHADVVLAAHHSVEAASRLLRPGNKNFLVTEAVQKVCEAYGTKPAEGSLSYQVEKDILEGTKQIIFNPNDQQRQGFKSCEFAANEVYCVAVYASSGEGKMKETSVRTTVYKRTDSTYSLKLKAARAVHSAIKPFGKFPFSLRSLADEKTARMGIIECVRSRVVSAFDVTSESADEVIASFMYTILVFANGNTVATSFPVDLESYKSEKKIEDAEILDILQQDVTRKSKKSKKPKAAEQ</sequence>
<reference evidence="1" key="1">
    <citation type="submission" date="2022-04" db="EMBL/GenBank/DDBJ databases">
        <title>Genome of the entomopathogenic fungus Entomophthora muscae.</title>
        <authorList>
            <person name="Elya C."/>
            <person name="Lovett B.R."/>
            <person name="Lee E."/>
            <person name="Macias A.M."/>
            <person name="Hajek A.E."/>
            <person name="De Bivort B.L."/>
            <person name="Kasson M.T."/>
            <person name="De Fine Licht H.H."/>
            <person name="Stajich J.E."/>
        </authorList>
    </citation>
    <scope>NUCLEOTIDE SEQUENCE</scope>
    <source>
        <strain evidence="1">Berkeley</strain>
    </source>
</reference>
<comment type="caution">
    <text evidence="1">The sequence shown here is derived from an EMBL/GenBank/DDBJ whole genome shotgun (WGS) entry which is preliminary data.</text>
</comment>
<evidence type="ECO:0000313" key="2">
    <source>
        <dbReference type="Proteomes" id="UP001165960"/>
    </source>
</evidence>